<feature type="compositionally biased region" description="Polar residues" evidence="3">
    <location>
        <begin position="742"/>
        <end position="762"/>
    </location>
</feature>
<evidence type="ECO:0000256" key="1">
    <source>
        <dbReference type="ARBA" id="ARBA00022443"/>
    </source>
</evidence>
<dbReference type="PANTHER" id="PTHR45929:SF7">
    <property type="entry name" value="LAS SEVENTEEN-BINDING PROTEIN 1"/>
    <property type="match status" value="1"/>
</dbReference>
<gene>
    <name evidence="6" type="ORF">EST38_g3316</name>
</gene>
<accession>A0A4Q2DQU1</accession>
<comment type="caution">
    <text evidence="6">The sequence shown here is derived from an EMBL/GenBank/DDBJ whole genome shotgun (WGS) entry which is preliminary data.</text>
</comment>
<evidence type="ECO:0000313" key="6">
    <source>
        <dbReference type="EMBL" id="RXW22539.1"/>
    </source>
</evidence>
<feature type="compositionally biased region" description="Low complexity" evidence="3">
    <location>
        <begin position="317"/>
        <end position="329"/>
    </location>
</feature>
<evidence type="ECO:0000256" key="3">
    <source>
        <dbReference type="SAM" id="MobiDB-lite"/>
    </source>
</evidence>
<protein>
    <recommendedName>
        <fullName evidence="8">BAR-domain-containing protein</fullName>
    </recommendedName>
</protein>
<feature type="compositionally biased region" description="Gly residues" evidence="3">
    <location>
        <begin position="714"/>
        <end position="741"/>
    </location>
</feature>
<dbReference type="PROSITE" id="PS51021">
    <property type="entry name" value="BAR"/>
    <property type="match status" value="1"/>
</dbReference>
<dbReference type="Pfam" id="PF03114">
    <property type="entry name" value="BAR"/>
    <property type="match status" value="1"/>
</dbReference>
<feature type="compositionally biased region" description="Basic and acidic residues" evidence="3">
    <location>
        <begin position="339"/>
        <end position="357"/>
    </location>
</feature>
<feature type="compositionally biased region" description="Low complexity" evidence="3">
    <location>
        <begin position="796"/>
        <end position="810"/>
    </location>
</feature>
<feature type="compositionally biased region" description="Low complexity" evidence="3">
    <location>
        <begin position="763"/>
        <end position="772"/>
    </location>
</feature>
<feature type="compositionally biased region" description="Low complexity" evidence="3">
    <location>
        <begin position="409"/>
        <end position="419"/>
    </location>
</feature>
<dbReference type="Gene3D" id="2.30.30.40">
    <property type="entry name" value="SH3 Domains"/>
    <property type="match status" value="1"/>
</dbReference>
<feature type="compositionally biased region" description="Low complexity" evidence="3">
    <location>
        <begin position="630"/>
        <end position="639"/>
    </location>
</feature>
<evidence type="ECO:0000259" key="5">
    <source>
        <dbReference type="PROSITE" id="PS51021"/>
    </source>
</evidence>
<dbReference type="SUPFAM" id="SSF103657">
    <property type="entry name" value="BAR/IMD domain-like"/>
    <property type="match status" value="1"/>
</dbReference>
<dbReference type="PANTHER" id="PTHR45929">
    <property type="entry name" value="JAK PATHWAY SIGNAL TRANSDUCTION ADAPTOR MOLECULE"/>
    <property type="match status" value="1"/>
</dbReference>
<feature type="region of interest" description="Disordered" evidence="3">
    <location>
        <begin position="249"/>
        <end position="444"/>
    </location>
</feature>
<feature type="compositionally biased region" description="Basic and acidic residues" evidence="3">
    <location>
        <begin position="608"/>
        <end position="620"/>
    </location>
</feature>
<dbReference type="InterPro" id="IPR004148">
    <property type="entry name" value="BAR_dom"/>
</dbReference>
<sequence length="833" mass="91344">MAGRQLGKLRQWAGEVIASKDKPVVADEFRDLENDIELRKEGANRLYDACEAYHHALSKKVHSEAVGDADKFLPIDALGIVMISHGEQFADDSMFGEYLIQVYTSPSLSDTARSPYERTHFKSVAMLQEAYALTFKDTFIASIERFRGEIKEYEALRKKLDSRRSVLESATIKYEKTRSSKKEKDKREAEDEMERAQQRYDETIEDMRAHMHALQEHEIQQERELSAFLDIEMNFAHQTLEVLQEVRAEWTASSSGSGSRRSLTRRTSEGRSKTSRTPSIPRAIPASMSTAIADSSEDEEISRPPSRNSRKHRKSDSAGSAGPSRPSSRLSRRRAHSSTKSEDNGRPKDKEKEEKPRRLSVAGWASNAVDSFSRGKKSKDIDSFATLGDGPDTEDAPRRSPDTPNASPLKRSNSFLSRRSSSKKNKSKESLGTSSPVVPGRILKPPSLQDKKVVKALYDFNGSADELTFKAGTEIKVLNEVVDGWWMGEVDGKKGLFPTSYVSAGGSPNPALPPRPYRTEEPKPELGIEVRVPNGSSQINKDDGYLTSDLDELEYGRQPLSHSRSPFYATFNDGGNDTHDDTDTEQQPLPVLPAKPRRFSDDLDMYMDQEKEKEKEKEKMNTSTPKMKSKMLSSFSSSSQHRDGDIANQPLLSRSQSEGPPSPVHSAPFIQRKAAPPPPPPRRPQVNQQPPVPAIPERRLGPTSRTNTLSKSGSGSGSGFGSGSLFGFAGMGGTGGGGGGSQANNSSTDSMQSFNNNVVLTPSSSLSNSSRGHSGGPGVEYDVSPFESAAELSHFTTTTGNTASAGASTGCGKFNQNPFHPKGMCSNCGKYHS</sequence>
<dbReference type="STRING" id="2316362.A0A4Q2DQU1"/>
<dbReference type="Gene3D" id="1.20.1270.60">
    <property type="entry name" value="Arfaptin homology (AH) domain/BAR domain"/>
    <property type="match status" value="2"/>
</dbReference>
<dbReference type="OrthoDB" id="10263741at2759"/>
<dbReference type="AlphaFoldDB" id="A0A4Q2DQU1"/>
<feature type="compositionally biased region" description="Polar residues" evidence="3">
    <location>
        <begin position="650"/>
        <end position="659"/>
    </location>
</feature>
<dbReference type="Proteomes" id="UP000290288">
    <property type="component" value="Unassembled WGS sequence"/>
</dbReference>
<proteinExistence type="predicted"/>
<feature type="domain" description="SH3" evidence="4">
    <location>
        <begin position="449"/>
        <end position="507"/>
    </location>
</feature>
<dbReference type="InterPro" id="IPR050670">
    <property type="entry name" value="STAM"/>
</dbReference>
<dbReference type="SMART" id="SM00721">
    <property type="entry name" value="BAR"/>
    <property type="match status" value="1"/>
</dbReference>
<feature type="region of interest" description="Disordered" evidence="3">
    <location>
        <begin position="557"/>
        <end position="818"/>
    </location>
</feature>
<dbReference type="PROSITE" id="PS50002">
    <property type="entry name" value="SH3"/>
    <property type="match status" value="1"/>
</dbReference>
<name>A0A4Q2DQU1_9AGAR</name>
<feature type="region of interest" description="Disordered" evidence="3">
    <location>
        <begin position="175"/>
        <end position="196"/>
    </location>
</feature>
<dbReference type="PRINTS" id="PR00452">
    <property type="entry name" value="SH3DOMAIN"/>
</dbReference>
<dbReference type="SMART" id="SM00326">
    <property type="entry name" value="SH3"/>
    <property type="match status" value="1"/>
</dbReference>
<dbReference type="InterPro" id="IPR036028">
    <property type="entry name" value="SH3-like_dom_sf"/>
</dbReference>
<feature type="compositionally biased region" description="Low complexity" evidence="3">
    <location>
        <begin position="251"/>
        <end position="261"/>
    </location>
</feature>
<evidence type="ECO:0008006" key="8">
    <source>
        <dbReference type="Google" id="ProtNLM"/>
    </source>
</evidence>
<dbReference type="CDD" id="cd00174">
    <property type="entry name" value="SH3"/>
    <property type="match status" value="1"/>
</dbReference>
<evidence type="ECO:0000256" key="2">
    <source>
        <dbReference type="PROSITE-ProRule" id="PRU00192"/>
    </source>
</evidence>
<dbReference type="EMBL" id="SDEE01000068">
    <property type="protein sequence ID" value="RXW22539.1"/>
    <property type="molecule type" value="Genomic_DNA"/>
</dbReference>
<feature type="domain" description="BAR" evidence="5">
    <location>
        <begin position="14"/>
        <end position="259"/>
    </location>
</feature>
<keyword evidence="7" id="KW-1185">Reference proteome</keyword>
<dbReference type="GO" id="GO:0005737">
    <property type="term" value="C:cytoplasm"/>
    <property type="evidence" value="ECO:0007669"/>
    <property type="project" value="InterPro"/>
</dbReference>
<reference evidence="6 7" key="1">
    <citation type="submission" date="2019-01" db="EMBL/GenBank/DDBJ databases">
        <title>Draft genome sequence of Psathyrella aberdarensis IHI B618.</title>
        <authorList>
            <person name="Buettner E."/>
            <person name="Kellner H."/>
        </authorList>
    </citation>
    <scope>NUCLEOTIDE SEQUENCE [LARGE SCALE GENOMIC DNA]</scope>
    <source>
        <strain evidence="6 7">IHI B618</strain>
    </source>
</reference>
<organism evidence="6 7">
    <name type="scientific">Candolleomyces aberdarensis</name>
    <dbReference type="NCBI Taxonomy" id="2316362"/>
    <lineage>
        <taxon>Eukaryota</taxon>
        <taxon>Fungi</taxon>
        <taxon>Dikarya</taxon>
        <taxon>Basidiomycota</taxon>
        <taxon>Agaricomycotina</taxon>
        <taxon>Agaricomycetes</taxon>
        <taxon>Agaricomycetidae</taxon>
        <taxon>Agaricales</taxon>
        <taxon>Agaricineae</taxon>
        <taxon>Psathyrellaceae</taxon>
        <taxon>Candolleomyces</taxon>
    </lineage>
</organism>
<evidence type="ECO:0000259" key="4">
    <source>
        <dbReference type="PROSITE" id="PS50002"/>
    </source>
</evidence>
<dbReference type="InterPro" id="IPR027267">
    <property type="entry name" value="AH/BAR_dom_sf"/>
</dbReference>
<dbReference type="SUPFAM" id="SSF50044">
    <property type="entry name" value="SH3-domain"/>
    <property type="match status" value="1"/>
</dbReference>
<keyword evidence="1 2" id="KW-0728">SH3 domain</keyword>
<dbReference type="Pfam" id="PF00018">
    <property type="entry name" value="SH3_1"/>
    <property type="match status" value="1"/>
</dbReference>
<dbReference type="InterPro" id="IPR001452">
    <property type="entry name" value="SH3_domain"/>
</dbReference>
<evidence type="ECO:0000313" key="7">
    <source>
        <dbReference type="Proteomes" id="UP000290288"/>
    </source>
</evidence>